<protein>
    <recommendedName>
        <fullName evidence="8">Phospho-2-dehydro-3-deoxyheptonate aldolase</fullName>
        <ecNumber evidence="8">2.5.1.54</ecNumber>
    </recommendedName>
</protein>
<dbReference type="InterPro" id="IPR006219">
    <property type="entry name" value="DAHP_synth_1"/>
</dbReference>
<dbReference type="FunFam" id="3.20.20.70:FF:000005">
    <property type="entry name" value="Phospho-2-dehydro-3-deoxyheptonate aldolase"/>
    <property type="match status" value="1"/>
</dbReference>
<sequence>MKQINDVNVESFFTLTSPEAIRKELPVPEKTAENVLAGRREIQNILTGEDKRLMVIAGPCSIHDMDGAMEYAQRMKDLREKVKDKISLIMRVYFEKPRTTVGWKGLINDPFLDSSYNMEEGLRRARSLLININALGLPAATEILDPITPQYIAGLLSWVAVGARTTESQTHREMASGLSMPVGFKNGTDGSLASAVNATQAANAPQHFLGIDPDGKTAVVSTLGNPFGHIVLRGGATPNYDPVSVGKAQDRLREKNLLDAVIIDCSHDNSGKKHTGQSFVFKSAVDQRLDGNDRIVGLMLESNLFEGNQKCKCNGDADTLKYGVSITDECISWETTEKLIHCAFDKLS</sequence>
<comment type="catalytic activity">
    <reaction evidence="7 8">
        <text>D-erythrose 4-phosphate + phosphoenolpyruvate + H2O = 7-phospho-2-dehydro-3-deoxy-D-arabino-heptonate + phosphate</text>
        <dbReference type="Rhea" id="RHEA:14717"/>
        <dbReference type="ChEBI" id="CHEBI:15377"/>
        <dbReference type="ChEBI" id="CHEBI:16897"/>
        <dbReference type="ChEBI" id="CHEBI:43474"/>
        <dbReference type="ChEBI" id="CHEBI:58394"/>
        <dbReference type="ChEBI" id="CHEBI:58702"/>
        <dbReference type="EC" id="2.5.1.54"/>
    </reaction>
</comment>
<dbReference type="GO" id="GO:0009423">
    <property type="term" value="P:chorismate biosynthetic process"/>
    <property type="evidence" value="ECO:0007669"/>
    <property type="project" value="UniProtKB-UniPathway"/>
</dbReference>
<dbReference type="NCBIfam" id="NF009395">
    <property type="entry name" value="PRK12755.1"/>
    <property type="match status" value="1"/>
</dbReference>
<keyword evidence="4 8" id="KW-0028">Amino-acid biosynthesis</keyword>
<dbReference type="EMBL" id="JACADJ010000040">
    <property type="protein sequence ID" value="NWH05608.1"/>
    <property type="molecule type" value="Genomic_DNA"/>
</dbReference>
<dbReference type="EC" id="2.5.1.54" evidence="8"/>
<dbReference type="GO" id="GO:0005737">
    <property type="term" value="C:cytoplasm"/>
    <property type="evidence" value="ECO:0007669"/>
    <property type="project" value="TreeGrafter"/>
</dbReference>
<evidence type="ECO:0000256" key="7">
    <source>
        <dbReference type="ARBA" id="ARBA00047508"/>
    </source>
</evidence>
<dbReference type="PANTHER" id="PTHR21225:SF12">
    <property type="entry name" value="PHOSPHO-2-DEHYDRO-3-DEOXYHEPTONATE ALDOLASE, TYROSINE-INHIBITED"/>
    <property type="match status" value="1"/>
</dbReference>
<comment type="pathway">
    <text evidence="2 8">Metabolic intermediate biosynthesis; chorismate biosynthesis; chorismate from D-erythrose 4-phosphate and phosphoenolpyruvate: step 1/7.</text>
</comment>
<evidence type="ECO:0000313" key="10">
    <source>
        <dbReference type="EMBL" id="NWH05608.1"/>
    </source>
</evidence>
<comment type="function">
    <text evidence="1 8">Stereospecific condensation of phosphoenolpyruvate (PEP) and D-erythrose-4-phosphate (E4P) giving rise to 3-deoxy-D-arabino-heptulosonate-7-phosphate (DAHP).</text>
</comment>
<proteinExistence type="inferred from homology"/>
<keyword evidence="5 8" id="KW-0808">Transferase</keyword>
<keyword evidence="6 8" id="KW-0057">Aromatic amino acid biosynthesis</keyword>
<feature type="domain" description="DAHP synthetase I/KDSA" evidence="9">
    <location>
        <begin position="43"/>
        <end position="339"/>
    </location>
</feature>
<evidence type="ECO:0000259" key="9">
    <source>
        <dbReference type="Pfam" id="PF00793"/>
    </source>
</evidence>
<comment type="similarity">
    <text evidence="3 8">Belongs to the class-I DAHP synthase family.</text>
</comment>
<dbReference type="GO" id="GO:0042802">
    <property type="term" value="F:identical protein binding"/>
    <property type="evidence" value="ECO:0007669"/>
    <property type="project" value="UniProtKB-ARBA"/>
</dbReference>
<dbReference type="PANTHER" id="PTHR21225">
    <property type="entry name" value="PHOSPHO-2-DEHYDRO-3-DEOXYHEPTONATE ALDOLASE DAHP SYNTHETASE"/>
    <property type="match status" value="1"/>
</dbReference>
<dbReference type="AlphaFoldDB" id="A0A850TAJ2"/>
<evidence type="ECO:0000256" key="1">
    <source>
        <dbReference type="ARBA" id="ARBA00003726"/>
    </source>
</evidence>
<evidence type="ECO:0000256" key="5">
    <source>
        <dbReference type="ARBA" id="ARBA00022679"/>
    </source>
</evidence>
<organism evidence="10 11">
    <name type="scientific">Desulfobacter latus</name>
    <dbReference type="NCBI Taxonomy" id="2292"/>
    <lineage>
        <taxon>Bacteria</taxon>
        <taxon>Pseudomonadati</taxon>
        <taxon>Thermodesulfobacteriota</taxon>
        <taxon>Desulfobacteria</taxon>
        <taxon>Desulfobacterales</taxon>
        <taxon>Desulfobacteraceae</taxon>
        <taxon>Desulfobacter</taxon>
    </lineage>
</organism>
<comment type="caution">
    <text evidence="10">The sequence shown here is derived from an EMBL/GenBank/DDBJ whole genome shotgun (WGS) entry which is preliminary data.</text>
</comment>
<evidence type="ECO:0000256" key="3">
    <source>
        <dbReference type="ARBA" id="ARBA00007985"/>
    </source>
</evidence>
<dbReference type="UniPathway" id="UPA00053">
    <property type="reaction ID" value="UER00084"/>
</dbReference>
<dbReference type="Proteomes" id="UP000553343">
    <property type="component" value="Unassembled WGS sequence"/>
</dbReference>
<dbReference type="NCBIfam" id="TIGR00034">
    <property type="entry name" value="aroFGH"/>
    <property type="match status" value="1"/>
</dbReference>
<evidence type="ECO:0000256" key="8">
    <source>
        <dbReference type="PIRNR" id="PIRNR001361"/>
    </source>
</evidence>
<dbReference type="Gene3D" id="3.20.20.70">
    <property type="entry name" value="Aldolase class I"/>
    <property type="match status" value="1"/>
</dbReference>
<dbReference type="Pfam" id="PF00793">
    <property type="entry name" value="DAHP_synth_1"/>
    <property type="match status" value="1"/>
</dbReference>
<name>A0A850TAJ2_9BACT</name>
<dbReference type="SUPFAM" id="SSF51569">
    <property type="entry name" value="Aldolase"/>
    <property type="match status" value="1"/>
</dbReference>
<dbReference type="InterPro" id="IPR013785">
    <property type="entry name" value="Aldolase_TIM"/>
</dbReference>
<dbReference type="PIRSF" id="PIRSF001361">
    <property type="entry name" value="DAHP_synthase"/>
    <property type="match status" value="1"/>
</dbReference>
<dbReference type="GO" id="GO:0009073">
    <property type="term" value="P:aromatic amino acid family biosynthetic process"/>
    <property type="evidence" value="ECO:0007669"/>
    <property type="project" value="UniProtKB-KW"/>
</dbReference>
<keyword evidence="11" id="KW-1185">Reference proteome</keyword>
<evidence type="ECO:0000256" key="2">
    <source>
        <dbReference type="ARBA" id="ARBA00004688"/>
    </source>
</evidence>
<evidence type="ECO:0000256" key="6">
    <source>
        <dbReference type="ARBA" id="ARBA00023141"/>
    </source>
</evidence>
<dbReference type="GO" id="GO:0008652">
    <property type="term" value="P:amino acid biosynthetic process"/>
    <property type="evidence" value="ECO:0007669"/>
    <property type="project" value="UniProtKB-KW"/>
</dbReference>
<dbReference type="InterPro" id="IPR006218">
    <property type="entry name" value="DAHP1/KDSA"/>
</dbReference>
<reference evidence="10 11" key="1">
    <citation type="submission" date="2020-06" db="EMBL/GenBank/DDBJ databases">
        <title>High-quality draft genome of sulfate reducer Desulfobacter latus type strain AcrS2 isolated from marine sediment.</title>
        <authorList>
            <person name="Hoppe M."/>
            <person name="Larsen C.K."/>
            <person name="Marshall I.P.G."/>
            <person name="Schramm A."/>
            <person name="Marietou A.G."/>
        </authorList>
    </citation>
    <scope>NUCLEOTIDE SEQUENCE [LARGE SCALE GENOMIC DNA]</scope>
    <source>
        <strain evidence="10 11">AcRS2</strain>
    </source>
</reference>
<evidence type="ECO:0000313" key="11">
    <source>
        <dbReference type="Proteomes" id="UP000553343"/>
    </source>
</evidence>
<evidence type="ECO:0000256" key="4">
    <source>
        <dbReference type="ARBA" id="ARBA00022605"/>
    </source>
</evidence>
<dbReference type="RefSeq" id="WP_178367065.1">
    <property type="nucleotide sequence ID" value="NZ_JACADJ010000040.1"/>
</dbReference>
<dbReference type="GO" id="GO:0003849">
    <property type="term" value="F:3-deoxy-7-phosphoheptulonate synthase activity"/>
    <property type="evidence" value="ECO:0007669"/>
    <property type="project" value="UniProtKB-EC"/>
</dbReference>
<gene>
    <name evidence="10" type="ORF">HXW94_11535</name>
</gene>
<accession>A0A850TAJ2</accession>